<dbReference type="Proteomes" id="UP000094285">
    <property type="component" value="Unassembled WGS sequence"/>
</dbReference>
<sequence length="133" mass="13762">MKFSVLALLAIPTAFVAAAPATTTNPYATYPQVPKTASINGFADPIYTKLPECAQPCVKQKTSNTPCPYWDTGCLCVMQQFDGPIGECIASSCKGNNVKSATSLASSLCSSAGVPSPYWFVPASVATALSTAA</sequence>
<evidence type="ECO:0000256" key="6">
    <source>
        <dbReference type="ARBA" id="ARBA00022617"/>
    </source>
</evidence>
<dbReference type="GO" id="GO:0005576">
    <property type="term" value="C:extracellular region"/>
    <property type="evidence" value="ECO:0007669"/>
    <property type="project" value="UniProtKB-SubCell"/>
</dbReference>
<dbReference type="InterPro" id="IPR008427">
    <property type="entry name" value="Extracellular_membr_CFEM_dom"/>
</dbReference>
<evidence type="ECO:0000256" key="9">
    <source>
        <dbReference type="ARBA" id="ARBA00022729"/>
    </source>
</evidence>
<accession>A0A1E4SLM9</accession>
<protein>
    <submittedName>
        <fullName evidence="18">CFEM-domain-containing protein</fullName>
    </submittedName>
</protein>
<evidence type="ECO:0000256" key="15">
    <source>
        <dbReference type="PROSITE-ProRule" id="PRU01356"/>
    </source>
</evidence>
<keyword evidence="11" id="KW-0472">Membrane</keyword>
<evidence type="ECO:0000256" key="16">
    <source>
        <dbReference type="SAM" id="SignalP"/>
    </source>
</evidence>
<dbReference type="EMBL" id="KV453911">
    <property type="protein sequence ID" value="ODV80424.1"/>
    <property type="molecule type" value="Genomic_DNA"/>
</dbReference>
<dbReference type="GO" id="GO:0046872">
    <property type="term" value="F:metal ion binding"/>
    <property type="evidence" value="ECO:0007669"/>
    <property type="project" value="UniProtKB-UniRule"/>
</dbReference>
<evidence type="ECO:0000256" key="11">
    <source>
        <dbReference type="ARBA" id="ARBA00023136"/>
    </source>
</evidence>
<dbReference type="OrthoDB" id="2496787at2759"/>
<evidence type="ECO:0000256" key="14">
    <source>
        <dbReference type="ARBA" id="ARBA00023288"/>
    </source>
</evidence>
<dbReference type="STRING" id="984487.A0A1E4SLM9"/>
<feature type="disulfide bond" evidence="15">
    <location>
        <begin position="57"/>
        <end position="88"/>
    </location>
</feature>
<evidence type="ECO:0000256" key="13">
    <source>
        <dbReference type="ARBA" id="ARBA00023180"/>
    </source>
</evidence>
<reference evidence="19" key="1">
    <citation type="submission" date="2016-05" db="EMBL/GenBank/DDBJ databases">
        <title>Comparative genomics of biotechnologically important yeasts.</title>
        <authorList>
            <consortium name="DOE Joint Genome Institute"/>
            <person name="Riley R."/>
            <person name="Haridas S."/>
            <person name="Wolfe K.H."/>
            <person name="Lopes M.R."/>
            <person name="Hittinger C.T."/>
            <person name="Goker M."/>
            <person name="Salamov A."/>
            <person name="Wisecaver J."/>
            <person name="Long T.M."/>
            <person name="Aerts A.L."/>
            <person name="Barry K."/>
            <person name="Choi C."/>
            <person name="Clum A."/>
            <person name="Coughlan A.Y."/>
            <person name="Deshpande S."/>
            <person name="Douglass A.P."/>
            <person name="Hanson S.J."/>
            <person name="Klenk H.-P."/>
            <person name="Labutti K."/>
            <person name="Lapidus A."/>
            <person name="Lindquist E."/>
            <person name="Lipzen A."/>
            <person name="Meier-Kolthoff J.P."/>
            <person name="Ohm R.A."/>
            <person name="Otillar R.P."/>
            <person name="Pangilinan J."/>
            <person name="Peng Y."/>
            <person name="Rokas A."/>
            <person name="Rosa C.A."/>
            <person name="Scheuner C."/>
            <person name="Sibirny A.A."/>
            <person name="Slot J.C."/>
            <person name="Stielow J.B."/>
            <person name="Sun H."/>
            <person name="Kurtzman C.P."/>
            <person name="Blackwell M."/>
            <person name="Grigoriev I.V."/>
            <person name="Jeffries T.W."/>
        </authorList>
    </citation>
    <scope>NUCLEOTIDE SEQUENCE [LARGE SCALE GENOMIC DNA]</scope>
    <source>
        <strain evidence="19">NRRL Y-17324</strain>
    </source>
</reference>
<keyword evidence="9 16" id="KW-0732">Signal</keyword>
<name>A0A1E4SLM9_9ASCO</name>
<dbReference type="InterPro" id="IPR051735">
    <property type="entry name" value="CFEM_domain"/>
</dbReference>
<feature type="signal peptide" evidence="16">
    <location>
        <begin position="1"/>
        <end position="18"/>
    </location>
</feature>
<evidence type="ECO:0000256" key="4">
    <source>
        <dbReference type="ARBA" id="ARBA00022475"/>
    </source>
</evidence>
<evidence type="ECO:0000256" key="5">
    <source>
        <dbReference type="ARBA" id="ARBA00022525"/>
    </source>
</evidence>
<evidence type="ECO:0000313" key="18">
    <source>
        <dbReference type="EMBL" id="ODV80424.1"/>
    </source>
</evidence>
<comment type="subcellular location">
    <subcellularLocation>
        <location evidence="1">Cell membrane</location>
        <topology evidence="1">Lipid-anchor</topology>
        <topology evidence="1">GPI-anchor</topology>
    </subcellularLocation>
    <subcellularLocation>
        <location evidence="2">Secreted</location>
    </subcellularLocation>
</comment>
<keyword evidence="8 15" id="KW-0479">Metal-binding</keyword>
<proteinExistence type="inferred from homology"/>
<dbReference type="GO" id="GO:0098552">
    <property type="term" value="C:side of membrane"/>
    <property type="evidence" value="ECO:0007669"/>
    <property type="project" value="UniProtKB-KW"/>
</dbReference>
<evidence type="ECO:0000256" key="1">
    <source>
        <dbReference type="ARBA" id="ARBA00004609"/>
    </source>
</evidence>
<keyword evidence="10 15" id="KW-0408">Iron</keyword>
<gene>
    <name evidence="18" type="ORF">CANTADRAFT_31618</name>
</gene>
<feature type="disulfide bond" evidence="15">
    <location>
        <begin position="53"/>
        <end position="93"/>
    </location>
</feature>
<dbReference type="GeneID" id="30982547"/>
<keyword evidence="5" id="KW-0964">Secreted</keyword>
<feature type="chain" id="PRO_5009162825" evidence="16">
    <location>
        <begin position="19"/>
        <end position="133"/>
    </location>
</feature>
<evidence type="ECO:0000313" key="19">
    <source>
        <dbReference type="Proteomes" id="UP000094285"/>
    </source>
</evidence>
<evidence type="ECO:0000259" key="17">
    <source>
        <dbReference type="PROSITE" id="PS52012"/>
    </source>
</evidence>
<evidence type="ECO:0000256" key="12">
    <source>
        <dbReference type="ARBA" id="ARBA00023157"/>
    </source>
</evidence>
<dbReference type="AlphaFoldDB" id="A0A1E4SLM9"/>
<evidence type="ECO:0000256" key="7">
    <source>
        <dbReference type="ARBA" id="ARBA00022622"/>
    </source>
</evidence>
<feature type="non-terminal residue" evidence="18">
    <location>
        <position position="133"/>
    </location>
</feature>
<feature type="binding site" description="axial binding residue" evidence="15">
    <location>
        <position position="71"/>
    </location>
    <ligand>
        <name>heme</name>
        <dbReference type="ChEBI" id="CHEBI:30413"/>
    </ligand>
    <ligandPart>
        <name>Fe</name>
        <dbReference type="ChEBI" id="CHEBI:18248"/>
    </ligandPart>
</feature>
<dbReference type="GO" id="GO:0005886">
    <property type="term" value="C:plasma membrane"/>
    <property type="evidence" value="ECO:0007669"/>
    <property type="project" value="UniProtKB-SubCell"/>
</dbReference>
<keyword evidence="14" id="KW-0449">Lipoprotein</keyword>
<evidence type="ECO:0000256" key="2">
    <source>
        <dbReference type="ARBA" id="ARBA00004613"/>
    </source>
</evidence>
<keyword evidence="7" id="KW-0336">GPI-anchor</keyword>
<keyword evidence="19" id="KW-1185">Reference proteome</keyword>
<feature type="disulfide bond" evidence="15">
    <location>
        <begin position="76"/>
        <end position="109"/>
    </location>
</feature>
<evidence type="ECO:0000256" key="10">
    <source>
        <dbReference type="ARBA" id="ARBA00023004"/>
    </source>
</evidence>
<evidence type="ECO:0000256" key="8">
    <source>
        <dbReference type="ARBA" id="ARBA00022723"/>
    </source>
</evidence>
<organism evidence="18 19">
    <name type="scientific">Suhomyces tanzawaensis NRRL Y-17324</name>
    <dbReference type="NCBI Taxonomy" id="984487"/>
    <lineage>
        <taxon>Eukaryota</taxon>
        <taxon>Fungi</taxon>
        <taxon>Dikarya</taxon>
        <taxon>Ascomycota</taxon>
        <taxon>Saccharomycotina</taxon>
        <taxon>Pichiomycetes</taxon>
        <taxon>Debaryomycetaceae</taxon>
        <taxon>Suhomyces</taxon>
    </lineage>
</organism>
<comment type="similarity">
    <text evidence="3">Belongs to the RBT5 family.</text>
</comment>
<keyword evidence="12 15" id="KW-1015">Disulfide bond</keyword>
<keyword evidence="4" id="KW-1003">Cell membrane</keyword>
<feature type="disulfide bond" evidence="15">
    <location>
        <begin position="67"/>
        <end position="74"/>
    </location>
</feature>
<dbReference type="PROSITE" id="PS52012">
    <property type="entry name" value="CFEM"/>
    <property type="match status" value="1"/>
</dbReference>
<keyword evidence="13" id="KW-0325">Glycoprotein</keyword>
<dbReference type="PANTHER" id="PTHR37928:SF2">
    <property type="entry name" value="GPI ANCHORED CFEM DOMAIN PROTEIN (AFU_ORTHOLOGUE AFUA_6G10580)"/>
    <property type="match status" value="1"/>
</dbReference>
<feature type="domain" description="CFEM" evidence="17">
    <location>
        <begin position="25"/>
        <end position="133"/>
    </location>
</feature>
<dbReference type="RefSeq" id="XP_020065546.1">
    <property type="nucleotide sequence ID" value="XM_020208410.1"/>
</dbReference>
<dbReference type="Pfam" id="PF05730">
    <property type="entry name" value="CFEM"/>
    <property type="match status" value="1"/>
</dbReference>
<dbReference type="PANTHER" id="PTHR37928">
    <property type="entry name" value="CFEM DOMAIN PROTEIN (AFU_ORTHOLOGUE AFUA_6G14090)"/>
    <property type="match status" value="1"/>
</dbReference>
<evidence type="ECO:0000256" key="3">
    <source>
        <dbReference type="ARBA" id="ARBA00010031"/>
    </source>
</evidence>
<dbReference type="SMART" id="SM00747">
    <property type="entry name" value="CFEM"/>
    <property type="match status" value="1"/>
</dbReference>
<keyword evidence="6 15" id="KW-0349">Heme</keyword>